<name>A0ACC3NS77_9PEZI</name>
<organism evidence="1 2">
    <name type="scientific">Vermiconidia calcicola</name>
    <dbReference type="NCBI Taxonomy" id="1690605"/>
    <lineage>
        <taxon>Eukaryota</taxon>
        <taxon>Fungi</taxon>
        <taxon>Dikarya</taxon>
        <taxon>Ascomycota</taxon>
        <taxon>Pezizomycotina</taxon>
        <taxon>Dothideomycetes</taxon>
        <taxon>Dothideomycetidae</taxon>
        <taxon>Mycosphaerellales</taxon>
        <taxon>Extremaceae</taxon>
        <taxon>Vermiconidia</taxon>
    </lineage>
</organism>
<gene>
    <name evidence="1" type="ORF">LTR37_002617</name>
</gene>
<keyword evidence="2" id="KW-1185">Reference proteome</keyword>
<protein>
    <submittedName>
        <fullName evidence="1">Uncharacterized protein</fullName>
    </submittedName>
</protein>
<evidence type="ECO:0000313" key="2">
    <source>
        <dbReference type="Proteomes" id="UP001281147"/>
    </source>
</evidence>
<evidence type="ECO:0000313" key="1">
    <source>
        <dbReference type="EMBL" id="KAK3722184.1"/>
    </source>
</evidence>
<proteinExistence type="predicted"/>
<dbReference type="EMBL" id="JAUTXU010000014">
    <property type="protein sequence ID" value="KAK3722184.1"/>
    <property type="molecule type" value="Genomic_DNA"/>
</dbReference>
<dbReference type="Proteomes" id="UP001281147">
    <property type="component" value="Unassembled WGS sequence"/>
</dbReference>
<reference evidence="1" key="1">
    <citation type="submission" date="2023-07" db="EMBL/GenBank/DDBJ databases">
        <title>Black Yeasts Isolated from many extreme environments.</title>
        <authorList>
            <person name="Coleine C."/>
            <person name="Stajich J.E."/>
            <person name="Selbmann L."/>
        </authorList>
    </citation>
    <scope>NUCLEOTIDE SEQUENCE</scope>
    <source>
        <strain evidence="1">CCFEE 5714</strain>
    </source>
</reference>
<accession>A0ACC3NS77</accession>
<sequence length="390" mass="43750">MDRNTSEDITTDELHTSGLFLDADKLKWITQKLEYLQKGLGTLSESPTYRDYDETWLLEELKTLATTTLGPLCRPASHKSAQLAAKVFNIPELLEEILCHLNAKDILQASITNRSMAAALHSSLSIQKRLCLKVDANSFFHTPFAKGLFRSVWLEQYDQPQWGDRDDLDNLWGKVHSSLILRVYIRNGVIPRIGTRYRSMYLCQPPVTDVTLKPDCCRYNGSVGGSEDFTTRPWRTKITTATGVTLGQLIDEATKLQGVHRLCPNVESNRLNADGAAHVGVECVGALSLRYDDPIRVHRREASAKECEGMEERRAEERRRATFRAYTNAKRKAARKGRAIPTLTEYEASKPALIVDKERLDEDAPWGEDATGDEDSTGNEDSTGDEDSTG</sequence>
<comment type="caution">
    <text evidence="1">The sequence shown here is derived from an EMBL/GenBank/DDBJ whole genome shotgun (WGS) entry which is preliminary data.</text>
</comment>